<name>A0A9X3AVL2_9GAMM</name>
<evidence type="ECO:0000256" key="4">
    <source>
        <dbReference type="ARBA" id="ARBA00022679"/>
    </source>
</evidence>
<dbReference type="GO" id="GO:0016036">
    <property type="term" value="P:cellular response to phosphate starvation"/>
    <property type="evidence" value="ECO:0007669"/>
    <property type="project" value="TreeGrafter"/>
</dbReference>
<keyword evidence="6" id="KW-0902">Two-component regulatory system</keyword>
<organism evidence="7 8">
    <name type="scientific">Shewanella septentrionalis</name>
    <dbReference type="NCBI Taxonomy" id="2952223"/>
    <lineage>
        <taxon>Bacteria</taxon>
        <taxon>Pseudomonadati</taxon>
        <taxon>Pseudomonadota</taxon>
        <taxon>Gammaproteobacteria</taxon>
        <taxon>Alteromonadales</taxon>
        <taxon>Shewanellaceae</taxon>
        <taxon>Shewanella</taxon>
    </lineage>
</organism>
<dbReference type="Gene3D" id="3.30.565.10">
    <property type="entry name" value="Histidine kinase-like ATPase, C-terminal domain"/>
    <property type="match status" value="1"/>
</dbReference>
<proteinExistence type="predicted"/>
<dbReference type="SUPFAM" id="SSF55874">
    <property type="entry name" value="ATPase domain of HSP90 chaperone/DNA topoisomerase II/histidine kinase"/>
    <property type="match status" value="1"/>
</dbReference>
<dbReference type="PANTHER" id="PTHR45453:SF1">
    <property type="entry name" value="PHOSPHATE REGULON SENSOR PROTEIN PHOR"/>
    <property type="match status" value="1"/>
</dbReference>
<dbReference type="GO" id="GO:0005886">
    <property type="term" value="C:plasma membrane"/>
    <property type="evidence" value="ECO:0007669"/>
    <property type="project" value="TreeGrafter"/>
</dbReference>
<evidence type="ECO:0000313" key="8">
    <source>
        <dbReference type="Proteomes" id="UP001155604"/>
    </source>
</evidence>
<protein>
    <recommendedName>
        <fullName evidence="2">histidine kinase</fullName>
        <ecNumber evidence="2">2.7.13.3</ecNumber>
    </recommendedName>
</protein>
<dbReference type="Proteomes" id="UP001155604">
    <property type="component" value="Unassembled WGS sequence"/>
</dbReference>
<keyword evidence="3" id="KW-0597">Phosphoprotein</keyword>
<keyword evidence="5" id="KW-0418">Kinase</keyword>
<accession>A0A9X3AVL2</accession>
<dbReference type="PANTHER" id="PTHR45453">
    <property type="entry name" value="PHOSPHATE REGULON SENSOR PROTEIN PHOR"/>
    <property type="match status" value="1"/>
</dbReference>
<dbReference type="InterPro" id="IPR050351">
    <property type="entry name" value="BphY/WalK/GraS-like"/>
</dbReference>
<keyword evidence="4" id="KW-0808">Transferase</keyword>
<evidence type="ECO:0000256" key="3">
    <source>
        <dbReference type="ARBA" id="ARBA00022553"/>
    </source>
</evidence>
<evidence type="ECO:0000256" key="6">
    <source>
        <dbReference type="ARBA" id="ARBA00023012"/>
    </source>
</evidence>
<dbReference type="AlphaFoldDB" id="A0A9X3AVL2"/>
<evidence type="ECO:0000313" key="7">
    <source>
        <dbReference type="EMBL" id="MCT7947341.1"/>
    </source>
</evidence>
<dbReference type="GO" id="GO:0004721">
    <property type="term" value="F:phosphoprotein phosphatase activity"/>
    <property type="evidence" value="ECO:0007669"/>
    <property type="project" value="TreeGrafter"/>
</dbReference>
<dbReference type="InterPro" id="IPR036890">
    <property type="entry name" value="HATPase_C_sf"/>
</dbReference>
<comment type="caution">
    <text evidence="7">The sequence shown here is derived from an EMBL/GenBank/DDBJ whole genome shotgun (WGS) entry which is preliminary data.</text>
</comment>
<comment type="catalytic activity">
    <reaction evidence="1">
        <text>ATP + protein L-histidine = ADP + protein N-phospho-L-histidine.</text>
        <dbReference type="EC" id="2.7.13.3"/>
    </reaction>
</comment>
<evidence type="ECO:0000256" key="2">
    <source>
        <dbReference type="ARBA" id="ARBA00012438"/>
    </source>
</evidence>
<dbReference type="GO" id="GO:0000155">
    <property type="term" value="F:phosphorelay sensor kinase activity"/>
    <property type="evidence" value="ECO:0007669"/>
    <property type="project" value="TreeGrafter"/>
</dbReference>
<dbReference type="RefSeq" id="WP_261273609.1">
    <property type="nucleotide sequence ID" value="NZ_JAMTCC010000039.1"/>
</dbReference>
<reference evidence="7" key="1">
    <citation type="journal article" date="2023" name="Int. J. Syst. Evol. Microbiol.">
        <title>&lt;i&gt;Shewanella septentrionalis&lt;/i&gt; sp. nov. and &lt;i&gt;Shewanella holmiensis&lt;/i&gt; sp. nov., isolated from Baltic Sea water and sediments.</title>
        <authorList>
            <person name="Martin-Rodriguez A.J."/>
            <person name="Thorell K."/>
            <person name="Joffre E."/>
            <person name="Jensie-Markopoulos S."/>
            <person name="Moore E.R.B."/>
            <person name="Sjoling A."/>
        </authorList>
    </citation>
    <scope>NUCLEOTIDE SEQUENCE</scope>
    <source>
        <strain evidence="7">SP1W3</strain>
    </source>
</reference>
<gene>
    <name evidence="7" type="ORF">NE536_18495</name>
</gene>
<evidence type="ECO:0000256" key="5">
    <source>
        <dbReference type="ARBA" id="ARBA00022777"/>
    </source>
</evidence>
<sequence>MMRNNFPFPVWDANSDSPIEGTLFEIPSICQKAKRKNCRRFYKAVADKKGFHECPEGLSCYSTGDNQEDIVTAIRIEDTYNNSKIKNSGDYLPTLPKKLILSSLVRSKDQVKKRVHEIADTEEAEGFEDKQLVDFSLHEVRKFNRQIKRYSEEILSGLKSLPTQHIESKAQSIFAASSMISTRLNIYDFEVNPQIITSQAARSANIYKKFDKARRILSGYAKDKNVNLLPITGNSFQEIEIYQVFDFLPFVLIENAIKYSPEHQDVNLEFEGGTNELTIILSSIGPKNSKDELSNIIKKGKRGNHAKIIDESGGGYGLYFATLICDLHEINMIIESGETNLTFNGIEYATFTVTLRINK</sequence>
<dbReference type="EC" id="2.7.13.3" evidence="2"/>
<evidence type="ECO:0000256" key="1">
    <source>
        <dbReference type="ARBA" id="ARBA00000085"/>
    </source>
</evidence>
<dbReference type="EMBL" id="JAMTCC010000039">
    <property type="protein sequence ID" value="MCT7947341.1"/>
    <property type="molecule type" value="Genomic_DNA"/>
</dbReference>
<keyword evidence="8" id="KW-1185">Reference proteome</keyword>